<keyword evidence="5 9" id="KW-0812">Transmembrane</keyword>
<dbReference type="PANTHER" id="PTHR21716:SF53">
    <property type="entry name" value="PERMEASE PERM-RELATED"/>
    <property type="match status" value="1"/>
</dbReference>
<dbReference type="GO" id="GO:0005886">
    <property type="term" value="C:plasma membrane"/>
    <property type="evidence" value="ECO:0007669"/>
    <property type="project" value="UniProtKB-SubCell"/>
</dbReference>
<evidence type="ECO:0000256" key="8">
    <source>
        <dbReference type="SAM" id="MobiDB-lite"/>
    </source>
</evidence>
<feature type="compositionally biased region" description="Basic and acidic residues" evidence="8">
    <location>
        <begin position="465"/>
        <end position="482"/>
    </location>
</feature>
<evidence type="ECO:0000256" key="6">
    <source>
        <dbReference type="ARBA" id="ARBA00022989"/>
    </source>
</evidence>
<comment type="subcellular location">
    <subcellularLocation>
        <location evidence="1">Cell membrane</location>
        <topology evidence="1">Multi-pass membrane protein</topology>
    </subcellularLocation>
</comment>
<evidence type="ECO:0000256" key="2">
    <source>
        <dbReference type="ARBA" id="ARBA00009773"/>
    </source>
</evidence>
<feature type="compositionally biased region" description="Polar residues" evidence="8">
    <location>
        <begin position="507"/>
        <end position="516"/>
    </location>
</feature>
<feature type="region of interest" description="Disordered" evidence="8">
    <location>
        <begin position="507"/>
        <end position="559"/>
    </location>
</feature>
<evidence type="ECO:0000313" key="11">
    <source>
        <dbReference type="Proteomes" id="UP000029080"/>
    </source>
</evidence>
<feature type="transmembrane region" description="Helical" evidence="9">
    <location>
        <begin position="89"/>
        <end position="110"/>
    </location>
</feature>
<dbReference type="PANTHER" id="PTHR21716">
    <property type="entry name" value="TRANSMEMBRANE PROTEIN"/>
    <property type="match status" value="1"/>
</dbReference>
<name>A0A087EKI3_9BIFI</name>
<dbReference type="STRING" id="356829.BITS_0790"/>
<dbReference type="Pfam" id="PF01594">
    <property type="entry name" value="AI-2E_transport"/>
    <property type="match status" value="1"/>
</dbReference>
<feature type="compositionally biased region" description="Basic and acidic residues" evidence="8">
    <location>
        <begin position="543"/>
        <end position="559"/>
    </location>
</feature>
<feature type="transmembrane region" description="Helical" evidence="9">
    <location>
        <begin position="55"/>
        <end position="77"/>
    </location>
</feature>
<sequence length="559" mass="61355">MSEQDDKKIDLALVFPAKGDSRRPPDWWGRGLLYAVIAVFLAIFAWRAWSDVSSIVLDVVIAVFIALAVEPIVIRLIRHGWKRGAASGLSLVGLMVLVVVLLSMFGNLFVQQMISMLKSLPDLYQQIATFVAQHSKVRLPEIDSLGDEILKNIQTSWLTDFAGQALNTTMGLFSFLLNLLTVVMVSFYISAAGPKLRRSMCRWLSPATQNRFLFTWTVVQNQISGFLFSRTILALLNAVFMAIFLEVINVPYWLPLALFCGIVSQFIPTVGTYIGGALPVVVAWGSQGILYAGIVLVYIIIYQQIENLILSPKISERTMDLNPAVAFLSVLVFGAIFGALGAFLALPITASLQVILKVYMRSYELVDNPLMEDPKPIKKSVVVKSADAINEHVIKPVSEHMPRAAKGTTARVSVVEDLQDLQDLRDLQEQAYGLTSQELDDSQTVAIPKGILDDQAKSGLKVNSGKHDTVDKSADSEAEQDHDVVVIKSVPVDGEVTVNGTTVSASQVADAMQSSEADPVEAEEHNANDDAEVGSSSQQRNGGDNKSRSHNDNPRREWR</sequence>
<keyword evidence="3" id="KW-0813">Transport</keyword>
<feature type="transmembrane region" description="Helical" evidence="9">
    <location>
        <begin position="232"/>
        <end position="250"/>
    </location>
</feature>
<comment type="similarity">
    <text evidence="2">Belongs to the autoinducer-2 exporter (AI-2E) (TC 2.A.86) family.</text>
</comment>
<reference evidence="10 11" key="1">
    <citation type="submission" date="2014-03" db="EMBL/GenBank/DDBJ databases">
        <title>Genomics of Bifidobacteria.</title>
        <authorList>
            <person name="Ventura M."/>
            <person name="Milani C."/>
            <person name="Lugli G.A."/>
        </authorList>
    </citation>
    <scope>NUCLEOTIDE SEQUENCE [LARGE SCALE GENOMIC DNA]</scope>
    <source>
        <strain evidence="10 11">JCM 13495</strain>
    </source>
</reference>
<keyword evidence="11" id="KW-1185">Reference proteome</keyword>
<dbReference type="OrthoDB" id="5242074at2"/>
<dbReference type="EMBL" id="JGZU01000002">
    <property type="protein sequence ID" value="KFJ08284.1"/>
    <property type="molecule type" value="Genomic_DNA"/>
</dbReference>
<evidence type="ECO:0000313" key="10">
    <source>
        <dbReference type="EMBL" id="KFJ08284.1"/>
    </source>
</evidence>
<keyword evidence="6 9" id="KW-1133">Transmembrane helix</keyword>
<dbReference type="eggNOG" id="COG0628">
    <property type="taxonomic scope" value="Bacteria"/>
</dbReference>
<keyword evidence="4" id="KW-1003">Cell membrane</keyword>
<keyword evidence="7 9" id="KW-0472">Membrane</keyword>
<dbReference type="RefSeq" id="WP_051264315.1">
    <property type="nucleotide sequence ID" value="NZ_JGZU01000002.1"/>
</dbReference>
<feature type="transmembrane region" description="Helical" evidence="9">
    <location>
        <begin position="170"/>
        <end position="190"/>
    </location>
</feature>
<accession>A0A087EKI3</accession>
<evidence type="ECO:0000256" key="5">
    <source>
        <dbReference type="ARBA" id="ARBA00022692"/>
    </source>
</evidence>
<feature type="transmembrane region" description="Helical" evidence="9">
    <location>
        <begin position="325"/>
        <end position="352"/>
    </location>
</feature>
<feature type="region of interest" description="Disordered" evidence="8">
    <location>
        <begin position="458"/>
        <end position="482"/>
    </location>
</feature>
<evidence type="ECO:0000256" key="3">
    <source>
        <dbReference type="ARBA" id="ARBA00022448"/>
    </source>
</evidence>
<evidence type="ECO:0000256" key="9">
    <source>
        <dbReference type="SAM" id="Phobius"/>
    </source>
</evidence>
<evidence type="ECO:0000256" key="7">
    <source>
        <dbReference type="ARBA" id="ARBA00023136"/>
    </source>
</evidence>
<evidence type="ECO:0000256" key="4">
    <source>
        <dbReference type="ARBA" id="ARBA00022475"/>
    </source>
</evidence>
<feature type="transmembrane region" description="Helical" evidence="9">
    <location>
        <begin position="288"/>
        <end position="305"/>
    </location>
</feature>
<feature type="transmembrane region" description="Helical" evidence="9">
    <location>
        <begin position="256"/>
        <end position="281"/>
    </location>
</feature>
<dbReference type="InterPro" id="IPR002549">
    <property type="entry name" value="AI-2E-like"/>
</dbReference>
<dbReference type="Proteomes" id="UP000029080">
    <property type="component" value="Unassembled WGS sequence"/>
</dbReference>
<protein>
    <submittedName>
        <fullName evidence="10">Putative permease</fullName>
    </submittedName>
</protein>
<proteinExistence type="inferred from homology"/>
<organism evidence="10 11">
    <name type="scientific">Bifidobacterium tsurumiense</name>
    <dbReference type="NCBI Taxonomy" id="356829"/>
    <lineage>
        <taxon>Bacteria</taxon>
        <taxon>Bacillati</taxon>
        <taxon>Actinomycetota</taxon>
        <taxon>Actinomycetes</taxon>
        <taxon>Bifidobacteriales</taxon>
        <taxon>Bifidobacteriaceae</taxon>
        <taxon>Bifidobacterium</taxon>
    </lineage>
</organism>
<evidence type="ECO:0000256" key="1">
    <source>
        <dbReference type="ARBA" id="ARBA00004651"/>
    </source>
</evidence>
<gene>
    <name evidence="10" type="ORF">BITS_0790</name>
</gene>
<feature type="transmembrane region" description="Helical" evidence="9">
    <location>
        <begin position="31"/>
        <end position="49"/>
    </location>
</feature>
<dbReference type="AlphaFoldDB" id="A0A087EKI3"/>
<comment type="caution">
    <text evidence="10">The sequence shown here is derived from an EMBL/GenBank/DDBJ whole genome shotgun (WGS) entry which is preliminary data.</text>
</comment>
<dbReference type="GO" id="GO:0055085">
    <property type="term" value="P:transmembrane transport"/>
    <property type="evidence" value="ECO:0007669"/>
    <property type="project" value="TreeGrafter"/>
</dbReference>